<evidence type="ECO:0000256" key="2">
    <source>
        <dbReference type="ARBA" id="ARBA00022448"/>
    </source>
</evidence>
<dbReference type="PROSITE" id="PS50893">
    <property type="entry name" value="ABC_TRANSPORTER_2"/>
    <property type="match status" value="1"/>
</dbReference>
<keyword evidence="2" id="KW-0813">Transport</keyword>
<dbReference type="PANTHER" id="PTHR43335">
    <property type="entry name" value="ABC TRANSPORTER, ATP-BINDING PROTEIN"/>
    <property type="match status" value="1"/>
</dbReference>
<dbReference type="SUPFAM" id="SSF52540">
    <property type="entry name" value="P-loop containing nucleoside triphosphate hydrolases"/>
    <property type="match status" value="1"/>
</dbReference>
<dbReference type="Pfam" id="PF00005">
    <property type="entry name" value="ABC_tran"/>
    <property type="match status" value="1"/>
</dbReference>
<dbReference type="PANTHER" id="PTHR43335:SF4">
    <property type="entry name" value="ABC TRANSPORTER, ATP-BINDING PROTEIN"/>
    <property type="match status" value="1"/>
</dbReference>
<sequence>MKILTGCLAATEGEVRIAGHDIFEEAQEAKKHIGYLPEVPPLYMDMTVAEQLEFACELRGLRIKKSLLRAYIDNLCARTQVSDTRDRLIRNLSKGYRQRVAVTQLLVGDPEILILDEPTVGLDPRQIREFRALLSGLSREHTIILSSHILSEISSICDRILVFYEGMLIADGHPQQLQEQLSNCRVLEVEIRGDAEGIVSLLRNLPDVLTVKEQGSGFYQVSHRVSTDIRSALYRTLRPTEYELMMMKPEEISLESLYLRITENEQETTK</sequence>
<evidence type="ECO:0000313" key="4">
    <source>
        <dbReference type="EMBL" id="MPM28839.1"/>
    </source>
</evidence>
<accession>A0A644YKI5</accession>
<feature type="domain" description="ABC transporter" evidence="3">
    <location>
        <begin position="1"/>
        <end position="190"/>
    </location>
</feature>
<evidence type="ECO:0000259" key="3">
    <source>
        <dbReference type="PROSITE" id="PS50893"/>
    </source>
</evidence>
<dbReference type="GO" id="GO:0005524">
    <property type="term" value="F:ATP binding"/>
    <property type="evidence" value="ECO:0007669"/>
    <property type="project" value="UniProtKB-KW"/>
</dbReference>
<dbReference type="Gene3D" id="3.40.50.300">
    <property type="entry name" value="P-loop containing nucleotide triphosphate hydrolases"/>
    <property type="match status" value="1"/>
</dbReference>
<keyword evidence="4" id="KW-0547">Nucleotide-binding</keyword>
<dbReference type="EMBL" id="VSSQ01005359">
    <property type="protein sequence ID" value="MPM28839.1"/>
    <property type="molecule type" value="Genomic_DNA"/>
</dbReference>
<protein>
    <submittedName>
        <fullName evidence="4">Vitamin B12 import ATP-binding protein BtuD</fullName>
    </submittedName>
</protein>
<dbReference type="AlphaFoldDB" id="A0A644YKI5"/>
<dbReference type="InterPro" id="IPR003439">
    <property type="entry name" value="ABC_transporter-like_ATP-bd"/>
</dbReference>
<comment type="similarity">
    <text evidence="1">Belongs to the ABC transporter superfamily.</text>
</comment>
<name>A0A644YKI5_9ZZZZ</name>
<dbReference type="GO" id="GO:0016887">
    <property type="term" value="F:ATP hydrolysis activity"/>
    <property type="evidence" value="ECO:0007669"/>
    <property type="project" value="InterPro"/>
</dbReference>
<keyword evidence="4" id="KW-0067">ATP-binding</keyword>
<comment type="caution">
    <text evidence="4">The sequence shown here is derived from an EMBL/GenBank/DDBJ whole genome shotgun (WGS) entry which is preliminary data.</text>
</comment>
<gene>
    <name evidence="4" type="primary">btuD_165</name>
    <name evidence="4" type="ORF">SDC9_75370</name>
</gene>
<reference evidence="4" key="1">
    <citation type="submission" date="2019-08" db="EMBL/GenBank/DDBJ databases">
        <authorList>
            <person name="Kucharzyk K."/>
            <person name="Murdoch R.W."/>
            <person name="Higgins S."/>
            <person name="Loffler F."/>
        </authorList>
    </citation>
    <scope>NUCLEOTIDE SEQUENCE</scope>
</reference>
<evidence type="ECO:0000256" key="1">
    <source>
        <dbReference type="ARBA" id="ARBA00005417"/>
    </source>
</evidence>
<organism evidence="4">
    <name type="scientific">bioreactor metagenome</name>
    <dbReference type="NCBI Taxonomy" id="1076179"/>
    <lineage>
        <taxon>unclassified sequences</taxon>
        <taxon>metagenomes</taxon>
        <taxon>ecological metagenomes</taxon>
    </lineage>
</organism>
<dbReference type="InterPro" id="IPR027417">
    <property type="entry name" value="P-loop_NTPase"/>
</dbReference>
<proteinExistence type="inferred from homology"/>